<gene>
    <name evidence="1" type="ORF">V2W30_23310</name>
</gene>
<name>A0ACD5AFW6_9ACTN</name>
<keyword evidence="2" id="KW-1185">Reference proteome</keyword>
<sequence length="248" mass="27114">MSGDGEALPGGHIHHVTRVGATVRRASTPRSAFVHELLALFERRGWPGAPRFLGVDDEGREILDYVPGRAALTAAERRSARTDDCLTQLAVLVRQFHDMTAGTALAAGHEVVCHNDLDPRNTVYALDTGVGTWHPTAFIDWDLAAPGRRIDDVAHVCWQYLDLGPAVEDVRETSRRLRLLCDAYGLTDRAPLLDAVLDWQDRCVRGIDAGADRGDPAMLRLCERGVVTGIRAARAWVDAHRTALAASL</sequence>
<proteinExistence type="predicted"/>
<dbReference type="Proteomes" id="UP001432251">
    <property type="component" value="Chromosome"/>
</dbReference>
<evidence type="ECO:0000313" key="2">
    <source>
        <dbReference type="Proteomes" id="UP001432251"/>
    </source>
</evidence>
<organism evidence="1 2">
    <name type="scientific">Streptomyces citrinus</name>
    <dbReference type="NCBI Taxonomy" id="3118173"/>
    <lineage>
        <taxon>Bacteria</taxon>
        <taxon>Bacillati</taxon>
        <taxon>Actinomycetota</taxon>
        <taxon>Actinomycetes</taxon>
        <taxon>Kitasatosporales</taxon>
        <taxon>Streptomycetaceae</taxon>
        <taxon>Streptomyces</taxon>
    </lineage>
</organism>
<evidence type="ECO:0000313" key="1">
    <source>
        <dbReference type="EMBL" id="WWQ65965.1"/>
    </source>
</evidence>
<dbReference type="EMBL" id="CP146022">
    <property type="protein sequence ID" value="WWQ65965.1"/>
    <property type="molecule type" value="Genomic_DNA"/>
</dbReference>
<reference evidence="1" key="1">
    <citation type="journal article" date="2025" name="Int. J. Syst. Evol. Microbiol.">
        <title>Streptomyces citrinus sp. nov., with yellow diffusible pigment.</title>
        <authorList>
            <person name="He Y."/>
            <person name="Yang E."/>
            <person name="Xu J."/>
            <person name="Sun Y."/>
            <person name="Sun L."/>
        </authorList>
    </citation>
    <scope>NUCLEOTIDE SEQUENCE</scope>
    <source>
        <strain evidence="1">Q6</strain>
    </source>
</reference>
<protein>
    <submittedName>
        <fullName evidence="1">Phosphotransferase</fullName>
    </submittedName>
</protein>
<accession>A0ACD5AFW6</accession>